<dbReference type="OrthoDB" id="9810298at2"/>
<proteinExistence type="inferred from homology"/>
<comment type="similarity">
    <text evidence="3 8">Belongs to the HMBS family.</text>
</comment>
<comment type="subunit">
    <text evidence="4 8">Monomer.</text>
</comment>
<dbReference type="InterPro" id="IPR022417">
    <property type="entry name" value="Porphobilin_deaminase_N"/>
</dbReference>
<evidence type="ECO:0000256" key="7">
    <source>
        <dbReference type="ARBA" id="ARBA00048169"/>
    </source>
</evidence>
<comment type="caution">
    <text evidence="11">The sequence shown here is derived from an EMBL/GenBank/DDBJ whole genome shotgun (WGS) entry which is preliminary data.</text>
</comment>
<dbReference type="GO" id="GO:0004418">
    <property type="term" value="F:hydroxymethylbilane synthase activity"/>
    <property type="evidence" value="ECO:0007669"/>
    <property type="project" value="UniProtKB-UniRule"/>
</dbReference>
<name>A0A7L4UTH0_BALHA</name>
<feature type="domain" description="Porphobilinogen deaminase N-terminal" evidence="9">
    <location>
        <begin position="5"/>
        <end position="205"/>
    </location>
</feature>
<dbReference type="SUPFAM" id="SSF53850">
    <property type="entry name" value="Periplasmic binding protein-like II"/>
    <property type="match status" value="1"/>
</dbReference>
<dbReference type="EC" id="2.5.1.61" evidence="8"/>
<comment type="cofactor">
    <cofactor evidence="8">
        <name>dipyrromethane</name>
        <dbReference type="ChEBI" id="CHEBI:60342"/>
    </cofactor>
    <text evidence="8">Binds 1 dipyrromethane group covalently.</text>
</comment>
<evidence type="ECO:0000256" key="1">
    <source>
        <dbReference type="ARBA" id="ARBA00002869"/>
    </source>
</evidence>
<dbReference type="InterPro" id="IPR000860">
    <property type="entry name" value="HemC"/>
</dbReference>
<evidence type="ECO:0000256" key="2">
    <source>
        <dbReference type="ARBA" id="ARBA00004735"/>
    </source>
</evidence>
<dbReference type="Gene3D" id="3.40.190.10">
    <property type="entry name" value="Periplasmic binding protein-like II"/>
    <property type="match status" value="2"/>
</dbReference>
<evidence type="ECO:0000256" key="4">
    <source>
        <dbReference type="ARBA" id="ARBA00011245"/>
    </source>
</evidence>
<evidence type="ECO:0000259" key="9">
    <source>
        <dbReference type="Pfam" id="PF01379"/>
    </source>
</evidence>
<comment type="catalytic activity">
    <reaction evidence="7 8">
        <text>4 porphobilinogen + H2O = hydroxymethylbilane + 4 NH4(+)</text>
        <dbReference type="Rhea" id="RHEA:13185"/>
        <dbReference type="ChEBI" id="CHEBI:15377"/>
        <dbReference type="ChEBI" id="CHEBI:28938"/>
        <dbReference type="ChEBI" id="CHEBI:57845"/>
        <dbReference type="ChEBI" id="CHEBI:58126"/>
        <dbReference type="EC" id="2.5.1.61"/>
    </reaction>
</comment>
<dbReference type="Pfam" id="PF01379">
    <property type="entry name" value="Porphobil_deam"/>
    <property type="match status" value="1"/>
</dbReference>
<dbReference type="RefSeq" id="WP_116495985.1">
    <property type="nucleotide sequence ID" value="NZ_QENZ01000003.1"/>
</dbReference>
<evidence type="ECO:0000256" key="5">
    <source>
        <dbReference type="ARBA" id="ARBA00022679"/>
    </source>
</evidence>
<dbReference type="NCBIfam" id="TIGR00212">
    <property type="entry name" value="hemC"/>
    <property type="match status" value="1"/>
</dbReference>
<dbReference type="SUPFAM" id="SSF54782">
    <property type="entry name" value="Porphobilinogen deaminase (hydroxymethylbilane synthase), C-terminal domain"/>
    <property type="match status" value="1"/>
</dbReference>
<dbReference type="GO" id="GO:0005737">
    <property type="term" value="C:cytoplasm"/>
    <property type="evidence" value="ECO:0007669"/>
    <property type="project" value="UniProtKB-UniRule"/>
</dbReference>
<gene>
    <name evidence="8" type="primary">hemC</name>
    <name evidence="11" type="ORF">C7377_0771</name>
</gene>
<evidence type="ECO:0000313" key="11">
    <source>
        <dbReference type="EMBL" id="PVX52454.1"/>
    </source>
</evidence>
<keyword evidence="6 8" id="KW-0627">Porphyrin biosynthesis</keyword>
<dbReference type="Proteomes" id="UP000251835">
    <property type="component" value="Unassembled WGS sequence"/>
</dbReference>
<sequence>MRNKIRVATRPSLLAYTQTMQTVALLEKAHPKVEFEVIKYSTQGDRDQRSSLTQFGGTGVFVKELEHALLSNQADIAIHSLKDMPSNQPDGLCLAGFPKREDPRDVFVVTNEPVKKVGTGSPRRLLQCALLHPDVSFVEIRGNVGTRLEKMENGLCDATFLAKAGLNRLGIELPQGTPLDVENFIPAIGQGALAIECRTDDVETHKIVEAITDENTKVAVGAERAFMKEVEGGCKFPLAAHAFKQGGKLRFLAVIGDLNTNEYIKRIEEFDIDKAVEQAITVAKEMKQACKEKNINLEFE</sequence>
<dbReference type="PRINTS" id="PR00151">
    <property type="entry name" value="PORPHBDMNASE"/>
</dbReference>
<comment type="miscellaneous">
    <text evidence="8">The porphobilinogen subunits are added to the dipyrromethane group.</text>
</comment>
<evidence type="ECO:0000256" key="8">
    <source>
        <dbReference type="HAMAP-Rule" id="MF_00260"/>
    </source>
</evidence>
<protein>
    <recommendedName>
        <fullName evidence="8">Porphobilinogen deaminase</fullName>
        <shortName evidence="8">PBG</shortName>
        <ecNumber evidence="8">2.5.1.61</ecNumber>
    </recommendedName>
    <alternativeName>
        <fullName evidence="8">Hydroxymethylbilane synthase</fullName>
        <shortName evidence="8">HMBS</shortName>
    </alternativeName>
    <alternativeName>
        <fullName evidence="8">Pre-uroporphyrinogen synthase</fullName>
    </alternativeName>
</protein>
<dbReference type="Gene3D" id="3.30.160.40">
    <property type="entry name" value="Porphobilinogen deaminase, C-terminal domain"/>
    <property type="match status" value="1"/>
</dbReference>
<dbReference type="PANTHER" id="PTHR11557:SF0">
    <property type="entry name" value="PORPHOBILINOGEN DEAMINASE"/>
    <property type="match status" value="1"/>
</dbReference>
<comment type="pathway">
    <text evidence="2">Porphyrin-containing compound metabolism; protoporphyrin-IX biosynthesis; coproporphyrinogen-III from 5-aminolevulinate: step 2/4.</text>
</comment>
<comment type="function">
    <text evidence="1 8">Tetrapolymerization of the monopyrrole PBG into the hydroxymethylbilane pre-uroporphyrinogen in several discrete steps.</text>
</comment>
<evidence type="ECO:0000256" key="3">
    <source>
        <dbReference type="ARBA" id="ARBA00005638"/>
    </source>
</evidence>
<feature type="domain" description="Porphobilinogen deaminase C-terminal" evidence="10">
    <location>
        <begin position="219"/>
        <end position="288"/>
    </location>
</feature>
<dbReference type="InterPro" id="IPR036803">
    <property type="entry name" value="Porphobilinogen_deaminase_C_sf"/>
</dbReference>
<dbReference type="HAMAP" id="MF_00260">
    <property type="entry name" value="Porphobil_deam"/>
    <property type="match status" value="1"/>
</dbReference>
<evidence type="ECO:0000313" key="12">
    <source>
        <dbReference type="Proteomes" id="UP000251835"/>
    </source>
</evidence>
<dbReference type="InterPro" id="IPR022418">
    <property type="entry name" value="Porphobilinogen_deaminase_C"/>
</dbReference>
<dbReference type="AlphaFoldDB" id="A0A7L4UTH0"/>
<evidence type="ECO:0000256" key="6">
    <source>
        <dbReference type="ARBA" id="ARBA00023244"/>
    </source>
</evidence>
<dbReference type="EMBL" id="QENZ01000003">
    <property type="protein sequence ID" value="PVX52454.1"/>
    <property type="molecule type" value="Genomic_DNA"/>
</dbReference>
<evidence type="ECO:0000259" key="10">
    <source>
        <dbReference type="Pfam" id="PF03900"/>
    </source>
</evidence>
<keyword evidence="5 8" id="KW-0808">Transferase</keyword>
<dbReference type="PIRSF" id="PIRSF001438">
    <property type="entry name" value="4pyrrol_synth_OHMeBilane_synth"/>
    <property type="match status" value="1"/>
</dbReference>
<organism evidence="11 12">
    <name type="scientific">Balneicella halophila</name>
    <dbReference type="NCBI Taxonomy" id="1537566"/>
    <lineage>
        <taxon>Bacteria</taxon>
        <taxon>Pseudomonadati</taxon>
        <taxon>Bacteroidota</taxon>
        <taxon>Bacteroidia</taxon>
        <taxon>Bacteroidales</taxon>
        <taxon>Balneicellaceae</taxon>
        <taxon>Balneicella</taxon>
    </lineage>
</organism>
<keyword evidence="12" id="KW-1185">Reference proteome</keyword>
<accession>A0A7L4UTH0</accession>
<dbReference type="PANTHER" id="PTHR11557">
    <property type="entry name" value="PORPHOBILINOGEN DEAMINASE"/>
    <property type="match status" value="1"/>
</dbReference>
<dbReference type="Pfam" id="PF03900">
    <property type="entry name" value="Porphobil_deamC"/>
    <property type="match status" value="1"/>
</dbReference>
<dbReference type="GO" id="GO:0006782">
    <property type="term" value="P:protoporphyrinogen IX biosynthetic process"/>
    <property type="evidence" value="ECO:0007669"/>
    <property type="project" value="UniProtKB-UniRule"/>
</dbReference>
<reference evidence="11 12" key="1">
    <citation type="submission" date="2018-05" db="EMBL/GenBank/DDBJ databases">
        <title>Genomic Encyclopedia of Type Strains, Phase IV (KMG-IV): sequencing the most valuable type-strain genomes for metagenomic binning, comparative biology and taxonomic classification.</title>
        <authorList>
            <person name="Goeker M."/>
        </authorList>
    </citation>
    <scope>NUCLEOTIDE SEQUENCE [LARGE SCALE GENOMIC DNA]</scope>
    <source>
        <strain evidence="11 12">DSM 28579</strain>
    </source>
</reference>
<feature type="modified residue" description="S-(dipyrrolylmethanemethyl)cysteine" evidence="8">
    <location>
        <position position="234"/>
    </location>
</feature>